<keyword evidence="3" id="KW-1185">Reference proteome</keyword>
<dbReference type="AlphaFoldDB" id="A0A7J7VNC0"/>
<feature type="region of interest" description="Disordered" evidence="1">
    <location>
        <begin position="235"/>
        <end position="336"/>
    </location>
</feature>
<protein>
    <submittedName>
        <fullName evidence="2">Uncharacterized protein</fullName>
    </submittedName>
</protein>
<feature type="compositionally biased region" description="Pro residues" evidence="1">
    <location>
        <begin position="23"/>
        <end position="38"/>
    </location>
</feature>
<sequence length="336" mass="35785">MKLRASAASSACPQGGRLRPAVPARPPPSPPALRPRPSPLRSWGRQESPLTTCHAEHRGAPCPRRWHLTSVALPAGPAAEPRAHHLTQCPPCSYKKQARFSKTESRLHVRSCQAVRRHSEAAGGRLPGPGRGGPAEPSVCAGAVGLAWKAPSAVRTAEPSPQEPILRLLPAQTSGSELETRFTEQPGPASTAASAGERRSRRRGREAVRGGGRLSRCFLPVEILCVRQVEARPAGARIQAGSWAPEEKEREPREETAPSPSYSAGGLQTPLGALRLPDRSGARPLQARAPRCTASLPEEPPAGAGRWQSSRLRAASKQLSKSVPQTPADAPRGKYL</sequence>
<proteinExistence type="predicted"/>
<comment type="caution">
    <text evidence="2">The sequence shown here is derived from an EMBL/GenBank/DDBJ whole genome shotgun (WGS) entry which is preliminary data.</text>
</comment>
<evidence type="ECO:0000313" key="3">
    <source>
        <dbReference type="Proteomes" id="UP000558488"/>
    </source>
</evidence>
<accession>A0A7J7VNC0</accession>
<feature type="region of interest" description="Disordered" evidence="1">
    <location>
        <begin position="1"/>
        <end position="61"/>
    </location>
</feature>
<dbReference type="EMBL" id="JACAGB010000014">
    <property type="protein sequence ID" value="KAF6326456.1"/>
    <property type="molecule type" value="Genomic_DNA"/>
</dbReference>
<organism evidence="2 3">
    <name type="scientific">Pipistrellus kuhlii</name>
    <name type="common">Kuhl's pipistrelle</name>
    <dbReference type="NCBI Taxonomy" id="59472"/>
    <lineage>
        <taxon>Eukaryota</taxon>
        <taxon>Metazoa</taxon>
        <taxon>Chordata</taxon>
        <taxon>Craniata</taxon>
        <taxon>Vertebrata</taxon>
        <taxon>Euteleostomi</taxon>
        <taxon>Mammalia</taxon>
        <taxon>Eutheria</taxon>
        <taxon>Laurasiatheria</taxon>
        <taxon>Chiroptera</taxon>
        <taxon>Yangochiroptera</taxon>
        <taxon>Vespertilionidae</taxon>
        <taxon>Pipistrellus</taxon>
    </lineage>
</organism>
<dbReference type="Proteomes" id="UP000558488">
    <property type="component" value="Unassembled WGS sequence"/>
</dbReference>
<evidence type="ECO:0000256" key="1">
    <source>
        <dbReference type="SAM" id="MobiDB-lite"/>
    </source>
</evidence>
<name>A0A7J7VNC0_PIPKU</name>
<gene>
    <name evidence="2" type="ORF">mPipKuh1_008450</name>
</gene>
<feature type="compositionally biased region" description="Basic and acidic residues" evidence="1">
    <location>
        <begin position="245"/>
        <end position="256"/>
    </location>
</feature>
<feature type="region of interest" description="Disordered" evidence="1">
    <location>
        <begin position="174"/>
        <end position="209"/>
    </location>
</feature>
<feature type="compositionally biased region" description="Polar residues" evidence="1">
    <location>
        <begin position="307"/>
        <end position="325"/>
    </location>
</feature>
<evidence type="ECO:0000313" key="2">
    <source>
        <dbReference type="EMBL" id="KAF6326456.1"/>
    </source>
</evidence>
<reference evidence="2 3" key="1">
    <citation type="journal article" date="2020" name="Nature">
        <title>Six reference-quality genomes reveal evolution of bat adaptations.</title>
        <authorList>
            <person name="Jebb D."/>
            <person name="Huang Z."/>
            <person name="Pippel M."/>
            <person name="Hughes G.M."/>
            <person name="Lavrichenko K."/>
            <person name="Devanna P."/>
            <person name="Winkler S."/>
            <person name="Jermiin L.S."/>
            <person name="Skirmuntt E.C."/>
            <person name="Katzourakis A."/>
            <person name="Burkitt-Gray L."/>
            <person name="Ray D.A."/>
            <person name="Sullivan K.A.M."/>
            <person name="Roscito J.G."/>
            <person name="Kirilenko B.M."/>
            <person name="Davalos L.M."/>
            <person name="Corthals A.P."/>
            <person name="Power M.L."/>
            <person name="Jones G."/>
            <person name="Ransome R.D."/>
            <person name="Dechmann D.K.N."/>
            <person name="Locatelli A.G."/>
            <person name="Puechmaille S.J."/>
            <person name="Fedrigo O."/>
            <person name="Jarvis E.D."/>
            <person name="Hiller M."/>
            <person name="Vernes S.C."/>
            <person name="Myers E.W."/>
            <person name="Teeling E.C."/>
        </authorList>
    </citation>
    <scope>NUCLEOTIDE SEQUENCE [LARGE SCALE GENOMIC DNA]</scope>
    <source>
        <strain evidence="2">MPipKuh1</strain>
        <tissue evidence="2">Flight muscle</tissue>
    </source>
</reference>